<reference evidence="2 3" key="1">
    <citation type="submission" date="2016-10" db="EMBL/GenBank/DDBJ databases">
        <title>The genome sequence of Colletotrichum fioriniae PJ7.</title>
        <authorList>
            <person name="Baroncelli R."/>
        </authorList>
    </citation>
    <scope>NUCLEOTIDE SEQUENCE [LARGE SCALE GENOMIC DNA]</scope>
    <source>
        <strain evidence="2 3">Tom-12</strain>
    </source>
</reference>
<organism evidence="2 3">
    <name type="scientific">Colletotrichum tamarilloi</name>
    <dbReference type="NCBI Taxonomy" id="1209934"/>
    <lineage>
        <taxon>Eukaryota</taxon>
        <taxon>Fungi</taxon>
        <taxon>Dikarya</taxon>
        <taxon>Ascomycota</taxon>
        <taxon>Pezizomycotina</taxon>
        <taxon>Sordariomycetes</taxon>
        <taxon>Hypocreomycetidae</taxon>
        <taxon>Glomerellales</taxon>
        <taxon>Glomerellaceae</taxon>
        <taxon>Colletotrichum</taxon>
        <taxon>Colletotrichum acutatum species complex</taxon>
    </lineage>
</organism>
<evidence type="ECO:0000256" key="1">
    <source>
        <dbReference type="SAM" id="MobiDB-lite"/>
    </source>
</evidence>
<dbReference type="Proteomes" id="UP001227543">
    <property type="component" value="Unassembled WGS sequence"/>
</dbReference>
<feature type="region of interest" description="Disordered" evidence="1">
    <location>
        <begin position="45"/>
        <end position="78"/>
    </location>
</feature>
<sequence>MQIGTVHNMADARDARKKKKKGILRESGHLHSVGTFLTQVFTRPWHQGPQGSSRMGPVRKVTNSKRRKRPQKKAGQMETFRGGTCVVVWAHLARDPATSIIVLQLSSIWRHVEKPRPGPFVTATADTRHLGMRSRMRKQSQQEK</sequence>
<name>A0ABQ9RPE0_9PEZI</name>
<feature type="region of interest" description="Disordered" evidence="1">
    <location>
        <begin position="1"/>
        <end position="22"/>
    </location>
</feature>
<proteinExistence type="predicted"/>
<feature type="compositionally biased region" description="Basic residues" evidence="1">
    <location>
        <begin position="62"/>
        <end position="72"/>
    </location>
</feature>
<gene>
    <name evidence="2" type="ORF">CTAM01_01747</name>
</gene>
<protein>
    <submittedName>
        <fullName evidence="2">Uncharacterized protein</fullName>
    </submittedName>
</protein>
<dbReference type="RefSeq" id="XP_060387322.1">
    <property type="nucleotide sequence ID" value="XM_060517788.1"/>
</dbReference>
<comment type="caution">
    <text evidence="2">The sequence shown here is derived from an EMBL/GenBank/DDBJ whole genome shotgun (WGS) entry which is preliminary data.</text>
</comment>
<keyword evidence="3" id="KW-1185">Reference proteome</keyword>
<evidence type="ECO:0000313" key="2">
    <source>
        <dbReference type="EMBL" id="KAK1509624.1"/>
    </source>
</evidence>
<dbReference type="EMBL" id="MLFU01000004">
    <property type="protein sequence ID" value="KAK1509624.1"/>
    <property type="molecule type" value="Genomic_DNA"/>
</dbReference>
<evidence type="ECO:0000313" key="3">
    <source>
        <dbReference type="Proteomes" id="UP001227543"/>
    </source>
</evidence>
<accession>A0ABQ9RPE0</accession>
<dbReference type="GeneID" id="85402026"/>